<evidence type="ECO:0000256" key="1">
    <source>
        <dbReference type="SAM" id="MobiDB-lite"/>
    </source>
</evidence>
<dbReference type="InterPro" id="IPR008042">
    <property type="entry name" value="Retrotrans_Pao"/>
</dbReference>
<keyword evidence="5" id="KW-1185">Reference proteome</keyword>
<protein>
    <recommendedName>
        <fullName evidence="3">Integrase catalytic domain-containing protein</fullName>
    </recommendedName>
</protein>
<dbReference type="CTD" id="25349798"/>
<dbReference type="InterPro" id="IPR012337">
    <property type="entry name" value="RNaseH-like_sf"/>
</dbReference>
<dbReference type="EMBL" id="KI659446">
    <property type="protein sequence ID" value="ETN79560.1"/>
    <property type="molecule type" value="Genomic_DNA"/>
</dbReference>
<dbReference type="Pfam" id="PF17921">
    <property type="entry name" value="Integrase_H2C2"/>
    <property type="match status" value="1"/>
</dbReference>
<feature type="region of interest" description="Disordered" evidence="1">
    <location>
        <begin position="664"/>
        <end position="701"/>
    </location>
</feature>
<organism evidence="4 5">
    <name type="scientific">Necator americanus</name>
    <name type="common">Human hookworm</name>
    <dbReference type="NCBI Taxonomy" id="51031"/>
    <lineage>
        <taxon>Eukaryota</taxon>
        <taxon>Metazoa</taxon>
        <taxon>Ecdysozoa</taxon>
        <taxon>Nematoda</taxon>
        <taxon>Chromadorea</taxon>
        <taxon>Rhabditida</taxon>
        <taxon>Rhabditina</taxon>
        <taxon>Rhabditomorpha</taxon>
        <taxon>Strongyloidea</taxon>
        <taxon>Ancylostomatidae</taxon>
        <taxon>Bunostominae</taxon>
        <taxon>Necator</taxon>
    </lineage>
</organism>
<accession>W2TBY1</accession>
<dbReference type="GO" id="GO:0015074">
    <property type="term" value="P:DNA integration"/>
    <property type="evidence" value="ECO:0007669"/>
    <property type="project" value="InterPro"/>
</dbReference>
<dbReference type="Pfam" id="PF05380">
    <property type="entry name" value="Peptidase_A17"/>
    <property type="match status" value="1"/>
</dbReference>
<dbReference type="Pfam" id="PF18701">
    <property type="entry name" value="DUF5641"/>
    <property type="match status" value="1"/>
</dbReference>
<proteinExistence type="predicted"/>
<sequence>MPRFLARKFSTAMLITFADASFEAMAACVYLRSDNAVNLLMAKGRLPPLDSKVTVPKLELNAMTLGMRLTNSVISQLSSTVTISRVLILSESEIALNWIKSTPRHDVGPLVKNRVTEVRKIMTSLEKSGYQQATSLAPSWNKDLFHRRLIRNMSVVRRIVAYVCCLIRVLAQRVNATRISRMKLSRLLRIDYNIDSNSISGTEMAIASKVLVKQHQLSCLNPQIMKSLHHLNLREDNDGILRCYGRMRYSALQPSAICPMFVLQKSRLSQLIIEDCHTKGHPSTSHTMANIRQYYWIPKLRSQVTSVIRRCVACQKFNNLPFKYPEQPVLPSRRVQQSRPFAHVGLDYFGPLTISLTSDTTGKCYGCIITCMVTRLIYLDIATDLSTTAFLHVLRRFFARRGVPVSITSDNSPTFTLGETVLEDCRRNIRSDPTISRMICEREIEWRYITPYAPWQGGVYERLIRSVKLALYKTLRKKTPSYEELSTVVIEIEAMLNTRPLLYVDSGPNADQILHPIDFLQDEFEIPFPLNSAEGDGEDLTYLPADERVALQSKMHVIRALKTSCEIPEKFWNIWQTQYLTSLREKHQSEVGKQRGSSYHPEKGKLVLICDNLQPRQSWKMGRIVELKETTDGTVREAVVILPSHRKIRRPINLLVPLELEDDHTQEHKDDDSSSANEVKQHQTRSLSSCQTTPQQMKVVL</sequence>
<evidence type="ECO:0000313" key="4">
    <source>
        <dbReference type="EMBL" id="ETN79560.1"/>
    </source>
</evidence>
<dbReference type="AlphaFoldDB" id="W2TBY1"/>
<keyword evidence="2" id="KW-0732">Signal</keyword>
<dbReference type="Gene3D" id="3.30.420.10">
    <property type="entry name" value="Ribonuclease H-like superfamily/Ribonuclease H"/>
    <property type="match status" value="1"/>
</dbReference>
<dbReference type="InterPro" id="IPR041588">
    <property type="entry name" value="Integrase_H2C2"/>
</dbReference>
<dbReference type="GO" id="GO:0003676">
    <property type="term" value="F:nucleic acid binding"/>
    <property type="evidence" value="ECO:0007669"/>
    <property type="project" value="InterPro"/>
</dbReference>
<dbReference type="Gene3D" id="1.10.340.70">
    <property type="match status" value="1"/>
</dbReference>
<dbReference type="KEGG" id="nai:NECAME_09769"/>
<reference evidence="5" key="1">
    <citation type="journal article" date="2014" name="Nat. Genet.">
        <title>Genome of the human hookworm Necator americanus.</title>
        <authorList>
            <person name="Tang Y.T."/>
            <person name="Gao X."/>
            <person name="Rosa B.A."/>
            <person name="Abubucker S."/>
            <person name="Hallsworth-Pepin K."/>
            <person name="Martin J."/>
            <person name="Tyagi R."/>
            <person name="Heizer E."/>
            <person name="Zhang X."/>
            <person name="Bhonagiri-Palsikar V."/>
            <person name="Minx P."/>
            <person name="Warren W.C."/>
            <person name="Wang Q."/>
            <person name="Zhan B."/>
            <person name="Hotez P.J."/>
            <person name="Sternberg P.W."/>
            <person name="Dougall A."/>
            <person name="Gaze S.T."/>
            <person name="Mulvenna J."/>
            <person name="Sotillo J."/>
            <person name="Ranganathan S."/>
            <person name="Rabelo E.M."/>
            <person name="Wilson R.K."/>
            <person name="Felgner P.L."/>
            <person name="Bethony J."/>
            <person name="Hawdon J.M."/>
            <person name="Gasser R.B."/>
            <person name="Loukas A."/>
            <person name="Mitreva M."/>
        </authorList>
    </citation>
    <scope>NUCLEOTIDE SEQUENCE [LARGE SCALE GENOMIC DNA]</scope>
</reference>
<feature type="domain" description="Integrase catalytic" evidence="3">
    <location>
        <begin position="336"/>
        <end position="524"/>
    </location>
</feature>
<dbReference type="OrthoDB" id="5871302at2759"/>
<evidence type="ECO:0000256" key="2">
    <source>
        <dbReference type="SAM" id="SignalP"/>
    </source>
</evidence>
<dbReference type="SUPFAM" id="SSF53098">
    <property type="entry name" value="Ribonuclease H-like"/>
    <property type="match status" value="1"/>
</dbReference>
<dbReference type="GeneID" id="25349798"/>
<feature type="chain" id="PRO_5004825947" description="Integrase catalytic domain-containing protein" evidence="2">
    <location>
        <begin position="21"/>
        <end position="701"/>
    </location>
</feature>
<dbReference type="PANTHER" id="PTHR47331">
    <property type="entry name" value="PHD-TYPE DOMAIN-CONTAINING PROTEIN"/>
    <property type="match status" value="1"/>
</dbReference>
<dbReference type="InterPro" id="IPR036397">
    <property type="entry name" value="RNaseH_sf"/>
</dbReference>
<dbReference type="PROSITE" id="PS50994">
    <property type="entry name" value="INTEGRASE"/>
    <property type="match status" value="1"/>
</dbReference>
<dbReference type="Proteomes" id="UP000053676">
    <property type="component" value="Unassembled WGS sequence"/>
</dbReference>
<dbReference type="InterPro" id="IPR040676">
    <property type="entry name" value="DUF5641"/>
</dbReference>
<dbReference type="OMA" id="NESAPND"/>
<name>W2TBY1_NECAM</name>
<feature type="compositionally biased region" description="Polar residues" evidence="1">
    <location>
        <begin position="674"/>
        <end position="701"/>
    </location>
</feature>
<gene>
    <name evidence="4" type="ORF">NECAME_09769</name>
</gene>
<feature type="signal peptide" evidence="2">
    <location>
        <begin position="1"/>
        <end position="20"/>
    </location>
</feature>
<evidence type="ECO:0000313" key="5">
    <source>
        <dbReference type="Proteomes" id="UP000053676"/>
    </source>
</evidence>
<evidence type="ECO:0000259" key="3">
    <source>
        <dbReference type="PROSITE" id="PS50994"/>
    </source>
</evidence>
<dbReference type="InterPro" id="IPR001584">
    <property type="entry name" value="Integrase_cat-core"/>
</dbReference>